<reference evidence="4 5" key="1">
    <citation type="submission" date="2016-03" db="EMBL/GenBank/DDBJ databases">
        <title>Speciation and ecological success in dimly lit waters: horizontal gene transfer in a green sulfur bacteria bloom unveiled by metagenomic assembly.</title>
        <authorList>
            <person name="Llorens-Mares T."/>
            <person name="Liu Z."/>
            <person name="Allen L.Z."/>
            <person name="Rusch D.B."/>
            <person name="Craig M.T."/>
            <person name="Dupont C.L."/>
            <person name="Bryant D.A."/>
            <person name="Casamayor E.O."/>
        </authorList>
    </citation>
    <scope>NUCLEOTIDE SEQUENCE [LARGE SCALE GENOMIC DNA]</scope>
    <source>
        <strain evidence="4">CIII</strain>
    </source>
</reference>
<evidence type="ECO:0000256" key="2">
    <source>
        <dbReference type="ARBA" id="ARBA00023002"/>
    </source>
</evidence>
<keyword evidence="2" id="KW-0560">Oxidoreductase</keyword>
<dbReference type="PANTHER" id="PTHR43673">
    <property type="entry name" value="NAD(P)H NITROREDUCTASE YDGI-RELATED"/>
    <property type="match status" value="1"/>
</dbReference>
<comment type="similarity">
    <text evidence="1">Belongs to the nitroreductase family.</text>
</comment>
<dbReference type="InterPro" id="IPR000415">
    <property type="entry name" value="Nitroreductase-like"/>
</dbReference>
<dbReference type="InterPro" id="IPR023312">
    <property type="entry name" value="Put_nitroreductase_C_bac"/>
</dbReference>
<dbReference type="EMBL" id="LVWG01000031">
    <property type="protein sequence ID" value="KZK74216.1"/>
    <property type="molecule type" value="Genomic_DNA"/>
</dbReference>
<dbReference type="CDD" id="cd02062">
    <property type="entry name" value="Nitro_FMN_reductase"/>
    <property type="match status" value="1"/>
</dbReference>
<gene>
    <name evidence="4" type="ORF">A3K90_02480</name>
</gene>
<evidence type="ECO:0000313" key="5">
    <source>
        <dbReference type="Proteomes" id="UP000076481"/>
    </source>
</evidence>
<feature type="domain" description="Nitroreductase" evidence="3">
    <location>
        <begin position="11"/>
        <end position="151"/>
    </location>
</feature>
<dbReference type="Proteomes" id="UP000076481">
    <property type="component" value="Unassembled WGS sequence"/>
</dbReference>
<sequence>MQFRDLVVRSRSIRRFDESVAVKDGVLRGLVELACYVPSPKNLQPLKFIALSDPDRSRALFPLLSWAGYLADWPGPEAGERPSACIVMLGDTSIASEFSIDSGIAAEVIMLGAAAEGLGGCIIASIDRPALRSLLHIPDRYQILQVLALGKPLETVVIDQIGEGDPVSYYRDLNGVHHVPKRMLADILLDFSDDPS</sequence>
<dbReference type="PANTHER" id="PTHR43673:SF10">
    <property type="entry name" value="NADH DEHYDROGENASE_NAD(P)H NITROREDUCTASE XCC3605-RELATED"/>
    <property type="match status" value="1"/>
</dbReference>
<name>A0A165LMC2_PELLU</name>
<evidence type="ECO:0000259" key="3">
    <source>
        <dbReference type="Pfam" id="PF00881"/>
    </source>
</evidence>
<dbReference type="Gene3D" id="2.20.180.10">
    <property type="entry name" value="putative fmn-dependent nitroreductase like domains"/>
    <property type="match status" value="1"/>
</dbReference>
<evidence type="ECO:0000256" key="1">
    <source>
        <dbReference type="ARBA" id="ARBA00007118"/>
    </source>
</evidence>
<proteinExistence type="inferred from homology"/>
<dbReference type="AlphaFoldDB" id="A0A165LMC2"/>
<accession>A0A165LMC2</accession>
<dbReference type="SUPFAM" id="SSF55469">
    <property type="entry name" value="FMN-dependent nitroreductase-like"/>
    <property type="match status" value="1"/>
</dbReference>
<dbReference type="InterPro" id="IPR029479">
    <property type="entry name" value="Nitroreductase"/>
</dbReference>
<evidence type="ECO:0000313" key="4">
    <source>
        <dbReference type="EMBL" id="KZK74216.1"/>
    </source>
</evidence>
<dbReference type="Gene3D" id="3.40.109.10">
    <property type="entry name" value="NADH Oxidase"/>
    <property type="match status" value="1"/>
</dbReference>
<dbReference type="GO" id="GO:0016491">
    <property type="term" value="F:oxidoreductase activity"/>
    <property type="evidence" value="ECO:0007669"/>
    <property type="project" value="UniProtKB-KW"/>
</dbReference>
<protein>
    <submittedName>
        <fullName evidence="4">Nitroreductase</fullName>
    </submittedName>
</protein>
<comment type="caution">
    <text evidence="4">The sequence shown here is derived from an EMBL/GenBank/DDBJ whole genome shotgun (WGS) entry which is preliminary data.</text>
</comment>
<organism evidence="4 5">
    <name type="scientific">Pelodictyon luteolum</name>
    <dbReference type="NCBI Taxonomy" id="1100"/>
    <lineage>
        <taxon>Bacteria</taxon>
        <taxon>Pseudomonadati</taxon>
        <taxon>Chlorobiota</taxon>
        <taxon>Chlorobiia</taxon>
        <taxon>Chlorobiales</taxon>
        <taxon>Chlorobiaceae</taxon>
        <taxon>Chlorobium/Pelodictyon group</taxon>
        <taxon>Pelodictyon</taxon>
    </lineage>
</organism>
<dbReference type="Pfam" id="PF00881">
    <property type="entry name" value="Nitroreductase"/>
    <property type="match status" value="1"/>
</dbReference>